<dbReference type="AlphaFoldDB" id="A0A9Y2NL06"/>
<sequence length="95" mass="10160">MINDLRMGGAVEFTAQDLLGALDLLRPTGAPDRWRLTAAAARYRDPRVVAVNARLELAGCLVSAGAVVVQRRPLYRLGSLTGTELAGSSGVHRFL</sequence>
<name>A0A9Y2NL06_9PSEU</name>
<accession>A0A9Y2NL06</accession>
<organism evidence="1 2">
    <name type="scientific">Amycolatopsis mongoliensis</name>
    <dbReference type="NCBI Taxonomy" id="715475"/>
    <lineage>
        <taxon>Bacteria</taxon>
        <taxon>Bacillati</taxon>
        <taxon>Actinomycetota</taxon>
        <taxon>Actinomycetes</taxon>
        <taxon>Pseudonocardiales</taxon>
        <taxon>Pseudonocardiaceae</taxon>
        <taxon>Amycolatopsis</taxon>
    </lineage>
</organism>
<reference evidence="1 2" key="1">
    <citation type="submission" date="2023-06" db="EMBL/GenBank/DDBJ databases">
        <authorList>
            <person name="Oyuntsetseg B."/>
            <person name="Kim S.B."/>
        </authorList>
    </citation>
    <scope>NUCLEOTIDE SEQUENCE [LARGE SCALE GENOMIC DNA]</scope>
    <source>
        <strain evidence="1 2">4-36</strain>
    </source>
</reference>
<gene>
    <name evidence="1" type="ORF">QRX60_17790</name>
</gene>
<evidence type="ECO:0000313" key="1">
    <source>
        <dbReference type="EMBL" id="WIY05609.1"/>
    </source>
</evidence>
<protein>
    <submittedName>
        <fullName evidence="1">Uncharacterized protein</fullName>
    </submittedName>
</protein>
<dbReference type="Proteomes" id="UP001239397">
    <property type="component" value="Chromosome"/>
</dbReference>
<evidence type="ECO:0000313" key="2">
    <source>
        <dbReference type="Proteomes" id="UP001239397"/>
    </source>
</evidence>
<dbReference type="KEGG" id="amog:QRX60_17790"/>
<dbReference type="EMBL" id="CP127295">
    <property type="protein sequence ID" value="WIY05609.1"/>
    <property type="molecule type" value="Genomic_DNA"/>
</dbReference>
<dbReference type="RefSeq" id="WP_286001893.1">
    <property type="nucleotide sequence ID" value="NZ_CP127295.1"/>
</dbReference>
<keyword evidence="2" id="KW-1185">Reference proteome</keyword>
<proteinExistence type="predicted"/>